<dbReference type="PANTHER" id="PTHR19879">
    <property type="entry name" value="TRANSCRIPTION INITIATION FACTOR TFIID"/>
    <property type="match status" value="1"/>
</dbReference>
<evidence type="ECO:0008006" key="3">
    <source>
        <dbReference type="Google" id="ProtNLM"/>
    </source>
</evidence>
<dbReference type="Gene3D" id="2.130.10.10">
    <property type="entry name" value="YVTN repeat-like/Quinoprotein amine dehydrogenase"/>
    <property type="match status" value="2"/>
</dbReference>
<comment type="caution">
    <text evidence="1">The sequence shown here is derived from an EMBL/GenBank/DDBJ whole genome shotgun (WGS) entry which is preliminary data.</text>
</comment>
<dbReference type="AlphaFoldDB" id="A0A8H5GCH0"/>
<dbReference type="OrthoDB" id="2615105at2759"/>
<keyword evidence="2" id="KW-1185">Reference proteome</keyword>
<accession>A0A8H5GCH0</accession>
<proteinExistence type="predicted"/>
<name>A0A8H5GCH0_9AGAR</name>
<gene>
    <name evidence="1" type="ORF">D9756_002794</name>
</gene>
<dbReference type="EMBL" id="JAACJO010000002">
    <property type="protein sequence ID" value="KAF5362358.1"/>
    <property type="molecule type" value="Genomic_DNA"/>
</dbReference>
<protein>
    <recommendedName>
        <fullName evidence="3">WD40 repeat-like protein</fullName>
    </recommendedName>
</protein>
<sequence length="446" mass="49472">MWDYQRHARALPPVDPTINRYTGFMVGTTAVVSPCGKTLAVGYGNKITLWNATTGKPINLSHPIQTRHDILAFSSDGRYIASLTVPDTRYDGSPVISIWDAATGLSHCRLVITPTHKGSLEWLFFLSNDNRLVLSGLREEGEGQKFVVHIWGDATLGEPCTTATLPCISSRGVGFPSLLLSPDVLTAIILKHTSTNAILHCRCRNSIEEQFVPHALFNAAAFGIVDTFGAAVFSPSGRFFASIPDHTGILLQIRVWETKTWTEVGGPFETGKRWIGKGIPWGGNGYISFSPDDHLIRFTSMQDGAIWVWNIHTGSLVAGPWRGYDLRQGDRIIISSDGEKLVSISFGQLEMVRLWDTYGFCIGQAQEPVGGVGDFGDRTLIQNGWVKEEGNDSLLFWVPLEHRDKLWRPRNIAVIGVTPTKLDFRTFKYGREWGECIDKEYMANTG</sequence>
<evidence type="ECO:0000313" key="2">
    <source>
        <dbReference type="Proteomes" id="UP000559027"/>
    </source>
</evidence>
<reference evidence="1 2" key="1">
    <citation type="journal article" date="2020" name="ISME J.">
        <title>Uncovering the hidden diversity of litter-decomposition mechanisms in mushroom-forming fungi.</title>
        <authorList>
            <person name="Floudas D."/>
            <person name="Bentzer J."/>
            <person name="Ahren D."/>
            <person name="Johansson T."/>
            <person name="Persson P."/>
            <person name="Tunlid A."/>
        </authorList>
    </citation>
    <scope>NUCLEOTIDE SEQUENCE [LARGE SCALE GENOMIC DNA]</scope>
    <source>
        <strain evidence="1 2">CBS 146.42</strain>
    </source>
</reference>
<dbReference type="PANTHER" id="PTHR19879:SF9">
    <property type="entry name" value="TRANSCRIPTION INITIATION FACTOR TFIID SUBUNIT 5"/>
    <property type="match status" value="1"/>
</dbReference>
<dbReference type="SUPFAM" id="SSF82171">
    <property type="entry name" value="DPP6 N-terminal domain-like"/>
    <property type="match status" value="1"/>
</dbReference>
<evidence type="ECO:0000313" key="1">
    <source>
        <dbReference type="EMBL" id="KAF5362358.1"/>
    </source>
</evidence>
<dbReference type="InterPro" id="IPR015943">
    <property type="entry name" value="WD40/YVTN_repeat-like_dom_sf"/>
</dbReference>
<organism evidence="1 2">
    <name type="scientific">Leucocoprinus leucothites</name>
    <dbReference type="NCBI Taxonomy" id="201217"/>
    <lineage>
        <taxon>Eukaryota</taxon>
        <taxon>Fungi</taxon>
        <taxon>Dikarya</taxon>
        <taxon>Basidiomycota</taxon>
        <taxon>Agaricomycotina</taxon>
        <taxon>Agaricomycetes</taxon>
        <taxon>Agaricomycetidae</taxon>
        <taxon>Agaricales</taxon>
        <taxon>Agaricineae</taxon>
        <taxon>Agaricaceae</taxon>
        <taxon>Leucocoprinus</taxon>
    </lineage>
</organism>
<dbReference type="Proteomes" id="UP000559027">
    <property type="component" value="Unassembled WGS sequence"/>
</dbReference>